<evidence type="ECO:0000313" key="2">
    <source>
        <dbReference type="Proteomes" id="UP000249645"/>
    </source>
</evidence>
<name>A0A2W5EHA5_9SPHI</name>
<dbReference type="EMBL" id="QFOI01000433">
    <property type="protein sequence ID" value="PZP42428.1"/>
    <property type="molecule type" value="Genomic_DNA"/>
</dbReference>
<accession>A0A2W5EHA5</accession>
<organism evidence="1 2">
    <name type="scientific">Pseudopedobacter saltans</name>
    <dbReference type="NCBI Taxonomy" id="151895"/>
    <lineage>
        <taxon>Bacteria</taxon>
        <taxon>Pseudomonadati</taxon>
        <taxon>Bacteroidota</taxon>
        <taxon>Sphingobacteriia</taxon>
        <taxon>Sphingobacteriales</taxon>
        <taxon>Sphingobacteriaceae</taxon>
        <taxon>Pseudopedobacter</taxon>
    </lineage>
</organism>
<dbReference type="Proteomes" id="UP000249645">
    <property type="component" value="Unassembled WGS sequence"/>
</dbReference>
<protein>
    <submittedName>
        <fullName evidence="1">Uncharacterized protein</fullName>
    </submittedName>
</protein>
<sequence length="147" mass="16883">MTSVLSKSQSKLDSILSEAEKKSKEVFLSKVYTIKDSSSSVNERTYENQGMYSSTYLILKSDSSFVYYSVYEVGFDLSFGKWIQIKSDTILLNWDKKKTLDATKDKSQYHQYFAFSFPLPVSINNWAVKKIGRKLEPVKLGVESQKN</sequence>
<proteinExistence type="predicted"/>
<comment type="caution">
    <text evidence="1">The sequence shown here is derived from an EMBL/GenBank/DDBJ whole genome shotgun (WGS) entry which is preliminary data.</text>
</comment>
<gene>
    <name evidence="1" type="ORF">DI598_16955</name>
</gene>
<reference evidence="1 2" key="1">
    <citation type="submission" date="2017-11" db="EMBL/GenBank/DDBJ databases">
        <title>Infants hospitalized years apart are colonized by the same room-sourced microbial strains.</title>
        <authorList>
            <person name="Brooks B."/>
            <person name="Olm M.R."/>
            <person name="Firek B.A."/>
            <person name="Baker R."/>
            <person name="Thomas B.C."/>
            <person name="Morowitz M.J."/>
            <person name="Banfield J.F."/>
        </authorList>
    </citation>
    <scope>NUCLEOTIDE SEQUENCE [LARGE SCALE GENOMIC DNA]</scope>
    <source>
        <strain evidence="1">S2_009_000_R2_76</strain>
    </source>
</reference>
<evidence type="ECO:0000313" key="1">
    <source>
        <dbReference type="EMBL" id="PZP42428.1"/>
    </source>
</evidence>
<dbReference type="AlphaFoldDB" id="A0A2W5EHA5"/>